<reference evidence="2" key="1">
    <citation type="journal article" date="2023" name="Front. Plant Sci.">
        <title>Chromosomal-level genome assembly of Melastoma candidum provides insights into trichome evolution.</title>
        <authorList>
            <person name="Zhong Y."/>
            <person name="Wu W."/>
            <person name="Sun C."/>
            <person name="Zou P."/>
            <person name="Liu Y."/>
            <person name="Dai S."/>
            <person name="Zhou R."/>
        </authorList>
    </citation>
    <scope>NUCLEOTIDE SEQUENCE [LARGE SCALE GENOMIC DNA]</scope>
</reference>
<dbReference type="Proteomes" id="UP001057402">
    <property type="component" value="Chromosome 9"/>
</dbReference>
<comment type="caution">
    <text evidence="1">The sequence shown here is derived from an EMBL/GenBank/DDBJ whole genome shotgun (WGS) entry which is preliminary data.</text>
</comment>
<evidence type="ECO:0000313" key="2">
    <source>
        <dbReference type="Proteomes" id="UP001057402"/>
    </source>
</evidence>
<sequence length="268" mass="31026">MFNPSGFEWQNIADDWADWQKWLMYSGGIGVPPERSWESWWEEEREHLRFSGKWGRMMEVILALRFFILQSFLVYRLSFVPGQSILIYGVPWLVIFLILFVIKFEPTERLLWRGIEAVSKNQIKLKARTRASELRSQATSAGGRKFRVRLLLKWLIVVFAVSILARSVTLPRLKLRDVILCFAALLMGGWGVLSIAQLLKPIMERAGLWEAIQSLAQGYDILMGSILFAPIAILAWLPLVSEMQSRTLFNQAFIRGLQIARILGRRWN</sequence>
<proteinExistence type="predicted"/>
<keyword evidence="2" id="KW-1185">Reference proteome</keyword>
<evidence type="ECO:0000313" key="1">
    <source>
        <dbReference type="EMBL" id="KAI4326689.1"/>
    </source>
</evidence>
<dbReference type="EMBL" id="CM042888">
    <property type="protein sequence ID" value="KAI4326689.1"/>
    <property type="molecule type" value="Genomic_DNA"/>
</dbReference>
<protein>
    <submittedName>
        <fullName evidence="1">Uncharacterized protein</fullName>
    </submittedName>
</protein>
<name>A0ACB9MT34_9MYRT</name>
<accession>A0ACB9MT34</accession>
<organism evidence="1 2">
    <name type="scientific">Melastoma candidum</name>
    <dbReference type="NCBI Taxonomy" id="119954"/>
    <lineage>
        <taxon>Eukaryota</taxon>
        <taxon>Viridiplantae</taxon>
        <taxon>Streptophyta</taxon>
        <taxon>Embryophyta</taxon>
        <taxon>Tracheophyta</taxon>
        <taxon>Spermatophyta</taxon>
        <taxon>Magnoliopsida</taxon>
        <taxon>eudicotyledons</taxon>
        <taxon>Gunneridae</taxon>
        <taxon>Pentapetalae</taxon>
        <taxon>rosids</taxon>
        <taxon>malvids</taxon>
        <taxon>Myrtales</taxon>
        <taxon>Melastomataceae</taxon>
        <taxon>Melastomatoideae</taxon>
        <taxon>Melastomateae</taxon>
        <taxon>Melastoma</taxon>
    </lineage>
</organism>
<gene>
    <name evidence="1" type="ORF">MLD38_031976</name>
</gene>